<dbReference type="RefSeq" id="WP_100342691.1">
    <property type="nucleotide sequence ID" value="NZ_PGFJ01000002.1"/>
</dbReference>
<name>A0A2H9VQ07_9SPHI</name>
<organism evidence="2 3">
    <name type="scientific">Mucilaginibacter auburnensis</name>
    <dbReference type="NCBI Taxonomy" id="1457233"/>
    <lineage>
        <taxon>Bacteria</taxon>
        <taxon>Pseudomonadati</taxon>
        <taxon>Bacteroidota</taxon>
        <taxon>Sphingobacteriia</taxon>
        <taxon>Sphingobacteriales</taxon>
        <taxon>Sphingobacteriaceae</taxon>
        <taxon>Mucilaginibacter</taxon>
    </lineage>
</organism>
<dbReference type="Proteomes" id="UP000242687">
    <property type="component" value="Unassembled WGS sequence"/>
</dbReference>
<feature type="transmembrane region" description="Helical" evidence="1">
    <location>
        <begin position="148"/>
        <end position="165"/>
    </location>
</feature>
<evidence type="ECO:0000313" key="2">
    <source>
        <dbReference type="EMBL" id="PJJ80405.1"/>
    </source>
</evidence>
<reference evidence="2 3" key="1">
    <citation type="submission" date="2017-11" db="EMBL/GenBank/DDBJ databases">
        <title>Genomic Encyclopedia of Archaeal and Bacterial Type Strains, Phase II (KMG-II): From Individual Species to Whole Genera.</title>
        <authorList>
            <person name="Goeker M."/>
        </authorList>
    </citation>
    <scope>NUCLEOTIDE SEQUENCE [LARGE SCALE GENOMIC DNA]</scope>
    <source>
        <strain evidence="2 3">DSM 28175</strain>
    </source>
</reference>
<protein>
    <submittedName>
        <fullName evidence="2">Membrane protein YfhO</fullName>
    </submittedName>
</protein>
<accession>A0A2H9VQ07</accession>
<feature type="transmembrane region" description="Helical" evidence="1">
    <location>
        <begin position="537"/>
        <end position="554"/>
    </location>
</feature>
<keyword evidence="3" id="KW-1185">Reference proteome</keyword>
<feature type="transmembrane region" description="Helical" evidence="1">
    <location>
        <begin position="374"/>
        <end position="394"/>
    </location>
</feature>
<feature type="transmembrane region" description="Helical" evidence="1">
    <location>
        <begin position="414"/>
        <end position="433"/>
    </location>
</feature>
<feature type="transmembrane region" description="Helical" evidence="1">
    <location>
        <begin position="512"/>
        <end position="530"/>
    </location>
</feature>
<feature type="transmembrane region" description="Helical" evidence="1">
    <location>
        <begin position="445"/>
        <end position="463"/>
    </location>
</feature>
<feature type="transmembrane region" description="Helical" evidence="1">
    <location>
        <begin position="350"/>
        <end position="367"/>
    </location>
</feature>
<evidence type="ECO:0000313" key="3">
    <source>
        <dbReference type="Proteomes" id="UP000242687"/>
    </source>
</evidence>
<evidence type="ECO:0000256" key="1">
    <source>
        <dbReference type="SAM" id="Phobius"/>
    </source>
</evidence>
<feature type="transmembrane region" description="Helical" evidence="1">
    <location>
        <begin position="121"/>
        <end position="142"/>
    </location>
</feature>
<dbReference type="PANTHER" id="PTHR38454:SF1">
    <property type="entry name" value="INTEGRAL MEMBRANE PROTEIN"/>
    <property type="match status" value="1"/>
</dbReference>
<feature type="transmembrane region" description="Helical" evidence="1">
    <location>
        <begin position="797"/>
        <end position="816"/>
    </location>
</feature>
<dbReference type="AlphaFoldDB" id="A0A2H9VQ07"/>
<feature type="transmembrane region" description="Helical" evidence="1">
    <location>
        <begin position="99"/>
        <end position="116"/>
    </location>
</feature>
<dbReference type="InterPro" id="IPR018580">
    <property type="entry name" value="Uncharacterised_YfhO"/>
</dbReference>
<dbReference type="Pfam" id="PF09586">
    <property type="entry name" value="YfhO"/>
    <property type="match status" value="1"/>
</dbReference>
<feature type="transmembrane region" description="Helical" evidence="1">
    <location>
        <begin position="12"/>
        <end position="30"/>
    </location>
</feature>
<sequence length="826" mass="91798">MNNWFKRNGIHFAIIGIFFIMCFVYFTPAFQGKVLGQSDVTGAQSTQTEINAYKEKGETILWTNQIFGGMPVFQIWVPYTNNITSHVITALKTVFPNPIDTVMILLAGAYFLFIVLRLNPWLAAAGAVAFTFSSYNIIYIVAGHSNQTFAIAFFAPILASIILTLRGKHVLGGALTAFFLAMEIRANHLQMTYYLMLAVFILVIVEVVYAARNKILPALLKSTGFLVAGLCIAVAVNASMLWSNAEYAKETIRGKSNLTSTTKEPNNGLAKDYAYEYSQGVAECFTFLIPNAYGGGSGTETIDQNSNITKAFTAKQIPEEEAVKYATQISNQFPGFSTYWGNKTFTSGPWYFGAAICFLFVLGLIIVKDRLKWWILATVILTMFLSFGRNFPYISDLFFNYFPLYNKFRAVESILAVTMLCFPILSILAIKELTENTDKKALQKSALLSLYITGGLALLFVILPDVILNFRAHDQAEGTTALAQALQGDNNLASAVSNGIVQDRISLARADAIRSLIFVALAFGIVFAYIKQKINVTILSVAVLALVLVDLWQVDKRYLKNENFAEKQLSNKPEPREVDTFIARDPDPNFRVFDATVNPKVDFMNPFFHKSFSGYSAARLKRFEELLDNQFSRSVNQDVLDMLNVKYIITGNQQTQALSMQANSTTCGNAWFVKSVKYAKNADEEMKAISSFDPKLEAIVDEQYKTLIGDKTTFADGSTIKLTSYNPDHLVYQSGTTAPQIAVFSEIFYDKGWTMLIDGKESPYFRANYLLRAAQIPVGNHKIEFIFHPASYYTGEGISLAGSVLLVLAIGAAGYIETKNKGIKKA</sequence>
<comment type="caution">
    <text evidence="2">The sequence shown here is derived from an EMBL/GenBank/DDBJ whole genome shotgun (WGS) entry which is preliminary data.</text>
</comment>
<dbReference type="PANTHER" id="PTHR38454">
    <property type="entry name" value="INTEGRAL MEMBRANE PROTEIN-RELATED"/>
    <property type="match status" value="1"/>
</dbReference>
<feature type="transmembrane region" description="Helical" evidence="1">
    <location>
        <begin position="192"/>
        <end position="211"/>
    </location>
</feature>
<feature type="transmembrane region" description="Helical" evidence="1">
    <location>
        <begin position="223"/>
        <end position="242"/>
    </location>
</feature>
<keyword evidence="1" id="KW-0812">Transmembrane</keyword>
<proteinExistence type="predicted"/>
<gene>
    <name evidence="2" type="ORF">CLV57_3556</name>
</gene>
<keyword evidence="1" id="KW-1133">Transmembrane helix</keyword>
<dbReference type="EMBL" id="PGFJ01000002">
    <property type="protein sequence ID" value="PJJ80405.1"/>
    <property type="molecule type" value="Genomic_DNA"/>
</dbReference>
<keyword evidence="1" id="KW-0472">Membrane</keyword>
<dbReference type="OrthoDB" id="9772884at2"/>